<comment type="similarity">
    <text evidence="1 8">Belongs to the thymidylate kinase family.</text>
</comment>
<dbReference type="InterPro" id="IPR018095">
    <property type="entry name" value="Thymidylate_kin_CS"/>
</dbReference>
<dbReference type="EMBL" id="CP000048">
    <property type="protein sequence ID" value="AAX17289.1"/>
    <property type="molecule type" value="Genomic_DNA"/>
</dbReference>
<dbReference type="PROSITE" id="PS01331">
    <property type="entry name" value="THYMIDYLATE_KINASE"/>
    <property type="match status" value="1"/>
</dbReference>
<dbReference type="InterPro" id="IPR018094">
    <property type="entry name" value="Thymidylate_kinase"/>
</dbReference>
<keyword evidence="4 8" id="KW-0547">Nucleotide-binding</keyword>
<evidence type="ECO:0000313" key="10">
    <source>
        <dbReference type="EMBL" id="AAX17289.1"/>
    </source>
</evidence>
<dbReference type="SUPFAM" id="SSF52540">
    <property type="entry name" value="P-loop containing nucleoside triphosphate hydrolases"/>
    <property type="match status" value="1"/>
</dbReference>
<evidence type="ECO:0000256" key="1">
    <source>
        <dbReference type="ARBA" id="ARBA00009776"/>
    </source>
</evidence>
<dbReference type="GO" id="GO:0005737">
    <property type="term" value="C:cytoplasm"/>
    <property type="evidence" value="ECO:0007669"/>
    <property type="project" value="TreeGrafter"/>
</dbReference>
<organism evidence="10 11">
    <name type="scientific">Borrelia hermsii (strain HS1 / DAH)</name>
    <dbReference type="NCBI Taxonomy" id="314723"/>
    <lineage>
        <taxon>Bacteria</taxon>
        <taxon>Pseudomonadati</taxon>
        <taxon>Spirochaetota</taxon>
        <taxon>Spirochaetia</taxon>
        <taxon>Spirochaetales</taxon>
        <taxon>Borreliaceae</taxon>
        <taxon>Borrelia</taxon>
    </lineage>
</organism>
<dbReference type="GO" id="GO:0006227">
    <property type="term" value="P:dUDP biosynthetic process"/>
    <property type="evidence" value="ECO:0007669"/>
    <property type="project" value="TreeGrafter"/>
</dbReference>
<reference evidence="11" key="1">
    <citation type="submission" date="2004-12" db="EMBL/GenBank/DDBJ databases">
        <title>The genome sequence of Borrelia hermsii and Borrelia turicatae: comparative analysis of two agents of endemic N. America relapsing fever.</title>
        <authorList>
            <person name="Porcella S.F."/>
            <person name="Raffel S.J."/>
            <person name="Schrumpf M.E."/>
            <person name="Montgomery B."/>
            <person name="Smith T."/>
            <person name="Schwan T.G."/>
        </authorList>
    </citation>
    <scope>NUCLEOTIDE SEQUENCE [LARGE SCALE GENOMIC DNA]</scope>
    <source>
        <strain evidence="11">HS1 / DAH</strain>
    </source>
</reference>
<comment type="function">
    <text evidence="8">Phosphorylation of dTMP to form dTDP in both de novo and salvage pathways of dTTP synthesis.</text>
</comment>
<evidence type="ECO:0000256" key="7">
    <source>
        <dbReference type="ARBA" id="ARBA00048743"/>
    </source>
</evidence>
<keyword evidence="5 8" id="KW-0418">Kinase</keyword>
<dbReference type="CDD" id="cd01672">
    <property type="entry name" value="TMPK"/>
    <property type="match status" value="1"/>
</dbReference>
<evidence type="ECO:0000259" key="9">
    <source>
        <dbReference type="Pfam" id="PF02223"/>
    </source>
</evidence>
<dbReference type="AlphaFoldDB" id="A0AA34R4F9"/>
<dbReference type="InterPro" id="IPR039430">
    <property type="entry name" value="Thymidylate_kin-like_dom"/>
</dbReference>
<evidence type="ECO:0000256" key="3">
    <source>
        <dbReference type="ARBA" id="ARBA00022727"/>
    </source>
</evidence>
<protein>
    <recommendedName>
        <fullName evidence="8">Thymidylate kinase</fullName>
        <ecNumber evidence="8">2.7.4.9</ecNumber>
    </recommendedName>
    <alternativeName>
        <fullName evidence="8">dTMP kinase</fullName>
    </alternativeName>
</protein>
<dbReference type="EC" id="2.7.4.9" evidence="8"/>
<gene>
    <name evidence="8" type="primary">tmk</name>
    <name evidence="10" type="ordered locus">BH0793</name>
</gene>
<dbReference type="Proteomes" id="UP000008834">
    <property type="component" value="Chromosome"/>
</dbReference>
<dbReference type="PANTHER" id="PTHR10344">
    <property type="entry name" value="THYMIDYLATE KINASE"/>
    <property type="match status" value="1"/>
</dbReference>
<keyword evidence="2 8" id="KW-0808">Transferase</keyword>
<dbReference type="Pfam" id="PF02223">
    <property type="entry name" value="Thymidylate_kin"/>
    <property type="match status" value="1"/>
</dbReference>
<feature type="domain" description="Thymidylate kinase-like" evidence="9">
    <location>
        <begin position="21"/>
        <end position="196"/>
    </location>
</feature>
<evidence type="ECO:0000256" key="6">
    <source>
        <dbReference type="ARBA" id="ARBA00022840"/>
    </source>
</evidence>
<dbReference type="NCBIfam" id="TIGR00041">
    <property type="entry name" value="DTMP_kinase"/>
    <property type="match status" value="1"/>
</dbReference>
<dbReference type="InterPro" id="IPR027417">
    <property type="entry name" value="P-loop_NTPase"/>
</dbReference>
<dbReference type="GO" id="GO:0004798">
    <property type="term" value="F:dTMP kinase activity"/>
    <property type="evidence" value="ECO:0007669"/>
    <property type="project" value="UniProtKB-UniRule"/>
</dbReference>
<dbReference type="GO" id="GO:0006233">
    <property type="term" value="P:dTDP biosynthetic process"/>
    <property type="evidence" value="ECO:0007669"/>
    <property type="project" value="InterPro"/>
</dbReference>
<accession>A0AA34R4F9</accession>
<sequence>MLKTSKEIIFVNKILKNFYCIEGIDGSGKTSIIQKLQKLCNNKLKYHFTKEPSQGIIGKFIRKQLTNLKNPLRRVSLAHLYAADRYEHLYNTKNGILEILNKGKTKVITDRYLFSSIVYQGELGYKLNRDFPLPEKLFFIKTDPSIAYKRIQENRIQADLFEFEEAKFKDISSRYTEMLKIFDDLIDIVYIENLTKEDLETSTIKIFDLIKF</sequence>
<dbReference type="Gene3D" id="3.40.50.300">
    <property type="entry name" value="P-loop containing nucleotide triphosphate hydrolases"/>
    <property type="match status" value="1"/>
</dbReference>
<evidence type="ECO:0000256" key="5">
    <source>
        <dbReference type="ARBA" id="ARBA00022777"/>
    </source>
</evidence>
<feature type="binding site" evidence="8">
    <location>
        <begin position="23"/>
        <end position="30"/>
    </location>
    <ligand>
        <name>ATP</name>
        <dbReference type="ChEBI" id="CHEBI:30616"/>
    </ligand>
</feature>
<proteinExistence type="inferred from homology"/>
<dbReference type="HAMAP" id="MF_00165">
    <property type="entry name" value="Thymidylate_kinase"/>
    <property type="match status" value="1"/>
</dbReference>
<comment type="catalytic activity">
    <reaction evidence="7 8">
        <text>dTMP + ATP = dTDP + ADP</text>
        <dbReference type="Rhea" id="RHEA:13517"/>
        <dbReference type="ChEBI" id="CHEBI:30616"/>
        <dbReference type="ChEBI" id="CHEBI:58369"/>
        <dbReference type="ChEBI" id="CHEBI:63528"/>
        <dbReference type="ChEBI" id="CHEBI:456216"/>
        <dbReference type="EC" id="2.7.4.9"/>
    </reaction>
</comment>
<dbReference type="PANTHER" id="PTHR10344:SF4">
    <property type="entry name" value="UMP-CMP KINASE 2, MITOCHONDRIAL"/>
    <property type="match status" value="1"/>
</dbReference>
<dbReference type="GO" id="GO:0006235">
    <property type="term" value="P:dTTP biosynthetic process"/>
    <property type="evidence" value="ECO:0007669"/>
    <property type="project" value="UniProtKB-UniRule"/>
</dbReference>
<evidence type="ECO:0000256" key="4">
    <source>
        <dbReference type="ARBA" id="ARBA00022741"/>
    </source>
</evidence>
<dbReference type="KEGG" id="bhr:BH0793"/>
<evidence type="ECO:0000256" key="2">
    <source>
        <dbReference type="ARBA" id="ARBA00022679"/>
    </source>
</evidence>
<keyword evidence="3 8" id="KW-0545">Nucleotide biosynthesis</keyword>
<evidence type="ECO:0000256" key="8">
    <source>
        <dbReference type="HAMAP-Rule" id="MF_00165"/>
    </source>
</evidence>
<dbReference type="GO" id="GO:0005524">
    <property type="term" value="F:ATP binding"/>
    <property type="evidence" value="ECO:0007669"/>
    <property type="project" value="UniProtKB-UniRule"/>
</dbReference>
<keyword evidence="6 8" id="KW-0067">ATP-binding</keyword>
<evidence type="ECO:0000313" key="11">
    <source>
        <dbReference type="Proteomes" id="UP000008834"/>
    </source>
</evidence>
<name>A0AA34R4F9_BORHD</name>